<keyword evidence="8" id="KW-1185">Reference proteome</keyword>
<feature type="domain" description="S1 motif" evidence="6">
    <location>
        <begin position="53"/>
        <end position="139"/>
    </location>
</feature>
<dbReference type="InterPro" id="IPR003029">
    <property type="entry name" value="S1_domain"/>
</dbReference>
<dbReference type="PANTHER" id="PTHR30001:SF0">
    <property type="entry name" value="RIBONUCLEASE G"/>
    <property type="match status" value="1"/>
</dbReference>
<sequence length="509" mass="58709">MLIKEEVKNIFMDKLITDIFLNINNYENRIAIKENNILKEIYIERDNQKRIVGNIYKGKIIRVLPGMQAAFVDIGLEKAGFLHLSEVLPLEKEETDGENIKLNKLSNEDINKWLREGQEVLVQVVKESIGNKGVKLTLHLSVSSRFLVFLPDLDHVGISLKISNQEEKDRLLNNIKIITKSENPRGYILRTAAEDASLEELTNDIKFLNNLWQDIIDTASTIIKPGVVYEDFSLVIKTINIYANDKLNRILVDDIDTYSEICHFADKYIPGLREKVELYQKHNLFEEYDIDKEIEKALEKNVYLKSGGYLIIEQTEAMITIDINTGAFIGSKNLEETIFKTNLEATKEIARQLRLRNLGGIIIIDFIDMFDENHKEQVLEALKKELETDKAKTNVSQISSLGLVEMTRKRVHESLSRILCEPCKYCQGKGVVKTLQTICYEIFREIKSEFGNYPNYNGFLLISSEEIIEYLEREESIWLAELELCIGKNIHLKAEPTQLFNHYDVIPIN</sequence>
<evidence type="ECO:0000256" key="3">
    <source>
        <dbReference type="ARBA" id="ARBA00022801"/>
    </source>
</evidence>
<dbReference type="Pfam" id="PF00575">
    <property type="entry name" value="S1"/>
    <property type="match status" value="1"/>
</dbReference>
<dbReference type="EMBL" id="JBHSJH010000003">
    <property type="protein sequence ID" value="MFC4892836.1"/>
    <property type="molecule type" value="Genomic_DNA"/>
</dbReference>
<dbReference type="Proteomes" id="UP001595926">
    <property type="component" value="Unassembled WGS sequence"/>
</dbReference>
<dbReference type="PANTHER" id="PTHR30001">
    <property type="entry name" value="RIBONUCLEASE"/>
    <property type="match status" value="1"/>
</dbReference>
<dbReference type="Gene3D" id="2.40.50.140">
    <property type="entry name" value="Nucleic acid-binding proteins"/>
    <property type="match status" value="1"/>
</dbReference>
<evidence type="ECO:0000256" key="2">
    <source>
        <dbReference type="ARBA" id="ARBA00022723"/>
    </source>
</evidence>
<dbReference type="InterPro" id="IPR012340">
    <property type="entry name" value="NA-bd_OB-fold"/>
</dbReference>
<gene>
    <name evidence="7" type="ORF">ACFPDQ_07200</name>
</gene>
<dbReference type="RefSeq" id="WP_244614642.1">
    <property type="nucleotide sequence ID" value="NZ_JBHSJH010000003.1"/>
</dbReference>
<evidence type="ECO:0000313" key="7">
    <source>
        <dbReference type="EMBL" id="MFC4892836.1"/>
    </source>
</evidence>
<keyword evidence="2" id="KW-0479">Metal-binding</keyword>
<dbReference type="Gene3D" id="3.40.1260.20">
    <property type="entry name" value="Ribonuclease E, catalytic domain"/>
    <property type="match status" value="1"/>
</dbReference>
<accession>A0ABV9TCF1</accession>
<organism evidence="7 8">
    <name type="scientific">Pseudofrancisella aestuarii</name>
    <dbReference type="NCBI Taxonomy" id="2670347"/>
    <lineage>
        <taxon>Bacteria</taxon>
        <taxon>Pseudomonadati</taxon>
        <taxon>Pseudomonadota</taxon>
        <taxon>Gammaproteobacteria</taxon>
        <taxon>Thiotrichales</taxon>
        <taxon>Francisellaceae</taxon>
        <taxon>Pseudofrancisella</taxon>
    </lineage>
</organism>
<comment type="caution">
    <text evidence="7">The sequence shown here is derived from an EMBL/GenBank/DDBJ whole genome shotgun (WGS) entry which is preliminary data.</text>
</comment>
<keyword evidence="3" id="KW-0378">Hydrolase</keyword>
<dbReference type="Pfam" id="PF10150">
    <property type="entry name" value="RNase_E_G"/>
    <property type="match status" value="1"/>
</dbReference>
<evidence type="ECO:0000256" key="1">
    <source>
        <dbReference type="ARBA" id="ARBA00001946"/>
    </source>
</evidence>
<name>A0ABV9TCF1_9GAMM</name>
<dbReference type="PROSITE" id="PS50126">
    <property type="entry name" value="S1"/>
    <property type="match status" value="1"/>
</dbReference>
<evidence type="ECO:0000256" key="5">
    <source>
        <dbReference type="ARBA" id="ARBA00022884"/>
    </source>
</evidence>
<dbReference type="CDD" id="cd04453">
    <property type="entry name" value="S1_RNase_E"/>
    <property type="match status" value="1"/>
</dbReference>
<dbReference type="InterPro" id="IPR004659">
    <property type="entry name" value="RNase_E/G"/>
</dbReference>
<dbReference type="NCBIfam" id="TIGR00757">
    <property type="entry name" value="RNaseEG"/>
    <property type="match status" value="1"/>
</dbReference>
<keyword evidence="5" id="KW-0694">RNA-binding</keyword>
<reference evidence="8" key="1">
    <citation type="journal article" date="2019" name="Int. J. Syst. Evol. Microbiol.">
        <title>The Global Catalogue of Microorganisms (GCM) 10K type strain sequencing project: providing services to taxonomists for standard genome sequencing and annotation.</title>
        <authorList>
            <consortium name="The Broad Institute Genomics Platform"/>
            <consortium name="The Broad Institute Genome Sequencing Center for Infectious Disease"/>
            <person name="Wu L."/>
            <person name="Ma J."/>
        </authorList>
    </citation>
    <scope>NUCLEOTIDE SEQUENCE [LARGE SCALE GENOMIC DNA]</scope>
    <source>
        <strain evidence="8">CGMCC 1.13718</strain>
    </source>
</reference>
<evidence type="ECO:0000256" key="4">
    <source>
        <dbReference type="ARBA" id="ARBA00022842"/>
    </source>
</evidence>
<comment type="cofactor">
    <cofactor evidence="1">
        <name>Mg(2+)</name>
        <dbReference type="ChEBI" id="CHEBI:18420"/>
    </cofactor>
</comment>
<proteinExistence type="predicted"/>
<keyword evidence="4" id="KW-0460">Magnesium</keyword>
<dbReference type="SMART" id="SM00316">
    <property type="entry name" value="S1"/>
    <property type="match status" value="1"/>
</dbReference>
<dbReference type="SUPFAM" id="SSF50249">
    <property type="entry name" value="Nucleic acid-binding proteins"/>
    <property type="match status" value="1"/>
</dbReference>
<evidence type="ECO:0000259" key="6">
    <source>
        <dbReference type="PROSITE" id="PS50126"/>
    </source>
</evidence>
<dbReference type="InterPro" id="IPR019307">
    <property type="entry name" value="RNA-bd_AU-1/RNase_E/G"/>
</dbReference>
<protein>
    <submittedName>
        <fullName evidence="7">Ribonuclease E/G</fullName>
    </submittedName>
</protein>
<evidence type="ECO:0000313" key="8">
    <source>
        <dbReference type="Proteomes" id="UP001595926"/>
    </source>
</evidence>